<protein>
    <submittedName>
        <fullName evidence="1">Uncharacterized protein</fullName>
    </submittedName>
</protein>
<sequence length="85" mass="9257">MNAAEQVARETLRLEDFLAEWGNAAPAVQVAAIRGALRQTGWTRVGTAPVAFHEIQLFGVLARATTEADAVATWFDAARNRFPFA</sequence>
<reference evidence="1 2" key="1">
    <citation type="submission" date="2017-01" db="EMBL/GenBank/DDBJ databases">
        <title>Genome sequence of Rhodovulum viride JA756.</title>
        <authorList>
            <person name="Lakshmi K.V."/>
            <person name="Tushar L.D."/>
            <person name="Sasikala C."/>
            <person name="Venkataramana C."/>
        </authorList>
    </citation>
    <scope>NUCLEOTIDE SEQUENCE [LARGE SCALE GENOMIC DNA]</scope>
    <source>
        <strain evidence="1 2">JA756</strain>
    </source>
</reference>
<proteinExistence type="predicted"/>
<organism evidence="1 2">
    <name type="scientific">Rhodovulum viride</name>
    <dbReference type="NCBI Taxonomy" id="1231134"/>
    <lineage>
        <taxon>Bacteria</taxon>
        <taxon>Pseudomonadati</taxon>
        <taxon>Pseudomonadota</taxon>
        <taxon>Alphaproteobacteria</taxon>
        <taxon>Rhodobacterales</taxon>
        <taxon>Paracoccaceae</taxon>
        <taxon>Rhodovulum</taxon>
    </lineage>
</organism>
<evidence type="ECO:0000313" key="1">
    <source>
        <dbReference type="EMBL" id="RAP39360.1"/>
    </source>
</evidence>
<accession>A0ABX9DAL6</accession>
<gene>
    <name evidence="1" type="ORF">BYZ73_20935</name>
</gene>
<dbReference type="Proteomes" id="UP000248659">
    <property type="component" value="Unassembled WGS sequence"/>
</dbReference>
<dbReference type="RefSeq" id="WP_112317548.1">
    <property type="nucleotide sequence ID" value="NZ_MUAV01000079.1"/>
</dbReference>
<dbReference type="EMBL" id="MUAV01000079">
    <property type="protein sequence ID" value="RAP39360.1"/>
    <property type="molecule type" value="Genomic_DNA"/>
</dbReference>
<keyword evidence="2" id="KW-1185">Reference proteome</keyword>
<evidence type="ECO:0000313" key="2">
    <source>
        <dbReference type="Proteomes" id="UP000248659"/>
    </source>
</evidence>
<comment type="caution">
    <text evidence="1">The sequence shown here is derived from an EMBL/GenBank/DDBJ whole genome shotgun (WGS) entry which is preliminary data.</text>
</comment>
<name>A0ABX9DAL6_9RHOB</name>